<comment type="caution">
    <text evidence="4">The sequence shown here is derived from an EMBL/GenBank/DDBJ whole genome shotgun (WGS) entry which is preliminary data.</text>
</comment>
<feature type="compositionally biased region" description="Acidic residues" evidence="2">
    <location>
        <begin position="339"/>
        <end position="349"/>
    </location>
</feature>
<dbReference type="Pfam" id="PF22936">
    <property type="entry name" value="Pol_BBD"/>
    <property type="match status" value="1"/>
</dbReference>
<feature type="compositionally biased region" description="Polar residues" evidence="2">
    <location>
        <begin position="357"/>
        <end position="373"/>
    </location>
</feature>
<keyword evidence="1" id="KW-0378">Hydrolase</keyword>
<dbReference type="Proteomes" id="UP000288805">
    <property type="component" value="Unassembled WGS sequence"/>
</dbReference>
<dbReference type="InterPro" id="IPR025724">
    <property type="entry name" value="GAG-pre-integrase_dom"/>
</dbReference>
<dbReference type="InterPro" id="IPR057670">
    <property type="entry name" value="SH3_retrovirus"/>
</dbReference>
<dbReference type="CDD" id="cd09272">
    <property type="entry name" value="RNase_HI_RT_Ty1"/>
    <property type="match status" value="1"/>
</dbReference>
<dbReference type="GO" id="GO:0015074">
    <property type="term" value="P:DNA integration"/>
    <property type="evidence" value="ECO:0007669"/>
    <property type="project" value="InterPro"/>
</dbReference>
<evidence type="ECO:0000313" key="4">
    <source>
        <dbReference type="EMBL" id="RVW68338.1"/>
    </source>
</evidence>
<evidence type="ECO:0000313" key="5">
    <source>
        <dbReference type="Proteomes" id="UP000288805"/>
    </source>
</evidence>
<dbReference type="Pfam" id="PF25597">
    <property type="entry name" value="SH3_retrovirus"/>
    <property type="match status" value="1"/>
</dbReference>
<reference evidence="4 5" key="1">
    <citation type="journal article" date="2018" name="PLoS Genet.">
        <title>Population sequencing reveals clonal diversity and ancestral inbreeding in the grapevine cultivar Chardonnay.</title>
        <authorList>
            <person name="Roach M.J."/>
            <person name="Johnson D.L."/>
            <person name="Bohlmann J."/>
            <person name="van Vuuren H.J."/>
            <person name="Jones S.J."/>
            <person name="Pretorius I.S."/>
            <person name="Schmidt S.A."/>
            <person name="Borneman A.R."/>
        </authorList>
    </citation>
    <scope>NUCLEOTIDE SEQUENCE [LARGE SCALE GENOMIC DNA]</scope>
    <source>
        <strain evidence="5">cv. Chardonnay</strain>
        <tissue evidence="4">Leaf</tissue>
    </source>
</reference>
<dbReference type="Pfam" id="PF07727">
    <property type="entry name" value="RVT_2"/>
    <property type="match status" value="1"/>
</dbReference>
<name>A0A438G857_VITVI</name>
<proteinExistence type="predicted"/>
<dbReference type="PANTHER" id="PTHR11439:SF517">
    <property type="entry name" value="CYSTEINE-RICH RLK (RECEPTOR-LIKE PROTEIN KINASE) 8"/>
    <property type="match status" value="1"/>
</dbReference>
<dbReference type="InterPro" id="IPR013103">
    <property type="entry name" value="RVT_2"/>
</dbReference>
<feature type="domain" description="Integrase catalytic" evidence="3">
    <location>
        <begin position="150"/>
        <end position="242"/>
    </location>
</feature>
<sequence>MVVLGKGNIRLQIVGVTQVIIDVFYIPELKNNLLSVGQLQERGVAILIQHGVCRVYHPQNGLIMQTVMSTNKMFILSARILSKAPTCFQTILEDNTHLWHCRYGHLSFKGLRTLQYKQMVRGLPQLKAPSKICTDCMVGKQHRDAIPKRNRGGEFISHEFKVFCKANGISRQLTAAYTPQQNGVAERKNRTIMNMVRSMLSEKQVPKNFWLEAANWTVHVLNRSPTLAEKDMTPEEAWSGVKPNVDYFRVFGCIGHVHVSDSKRKKLDDKSFQCVLLGMSEESKAYRLYDLASKKIVVSRDVVFEENECWDWGRSNEEARLDILEWGDSNEDGNAHDQSEEESEEEVVTEEERGEVNLSSSESAGENSPTSEESSPKERNRRVPFWMEDYVSGGEFSEEVVEHNNLVLFTSTSDPTTFEEAIQSSKWRAAMDLEIEAIERNGTWELIDLPKGMKKIGVKWVFKTKLNENGEVDKCKARLVAKGYAQQHGINYTELDVKSAFLHGELNEAVFVEQPQGYEKKGEEYKVYKLKKTLYGLKQAPCAWYSRIEAYFVKEGFERCNYEHTLFIKTGYGGKILIVSLYVDDLIFTGNNESMFVKFKNSMKLEFDMTDLGKMKYFLSVDVLQNPEGIYISQRKYAKDVLERFRMEESNSVKNPIVPSVRLMKDEEGSKVNSTMYKQLVGSLMYLTRTRPDLMYVVSLISRFMASPTELHLQAAKRVLRYLKGIVDLGILYRKEGNGELMAYTDSDYAGDVDDRKNTSGYVFLLSEGAESWSSKKQPVVTLSTTEAEFVAAASCACQGVWMKRVLEKLCHSQGKCTTVLCDNSSTIKLSKNPVMHGHNKHIDVRFHFLRDLTRNGVVELKHCVTQEQIADIMTKPLKLDVFLKLRESMGVCVVPRVN</sequence>
<evidence type="ECO:0000256" key="1">
    <source>
        <dbReference type="ARBA" id="ARBA00022750"/>
    </source>
</evidence>
<dbReference type="GO" id="GO:0004190">
    <property type="term" value="F:aspartic-type endopeptidase activity"/>
    <property type="evidence" value="ECO:0007669"/>
    <property type="project" value="UniProtKB-KW"/>
</dbReference>
<dbReference type="InterPro" id="IPR043502">
    <property type="entry name" value="DNA/RNA_pol_sf"/>
</dbReference>
<dbReference type="SUPFAM" id="SSF56672">
    <property type="entry name" value="DNA/RNA polymerases"/>
    <property type="match status" value="1"/>
</dbReference>
<dbReference type="InterPro" id="IPR012337">
    <property type="entry name" value="RNaseH-like_sf"/>
</dbReference>
<dbReference type="InterPro" id="IPR001584">
    <property type="entry name" value="Integrase_cat-core"/>
</dbReference>
<dbReference type="Pfam" id="PF13976">
    <property type="entry name" value="gag_pre-integrs"/>
    <property type="match status" value="1"/>
</dbReference>
<dbReference type="Gene3D" id="3.30.420.10">
    <property type="entry name" value="Ribonuclease H-like superfamily/Ribonuclease H"/>
    <property type="match status" value="1"/>
</dbReference>
<dbReference type="InterPro" id="IPR036397">
    <property type="entry name" value="RNaseH_sf"/>
</dbReference>
<dbReference type="AlphaFoldDB" id="A0A438G857"/>
<dbReference type="EMBL" id="QGNW01000538">
    <property type="protein sequence ID" value="RVW68338.1"/>
    <property type="molecule type" value="Genomic_DNA"/>
</dbReference>
<evidence type="ECO:0000259" key="3">
    <source>
        <dbReference type="PROSITE" id="PS50994"/>
    </source>
</evidence>
<organism evidence="4 5">
    <name type="scientific">Vitis vinifera</name>
    <name type="common">Grape</name>
    <dbReference type="NCBI Taxonomy" id="29760"/>
    <lineage>
        <taxon>Eukaryota</taxon>
        <taxon>Viridiplantae</taxon>
        <taxon>Streptophyta</taxon>
        <taxon>Embryophyta</taxon>
        <taxon>Tracheophyta</taxon>
        <taxon>Spermatophyta</taxon>
        <taxon>Magnoliopsida</taxon>
        <taxon>eudicotyledons</taxon>
        <taxon>Gunneridae</taxon>
        <taxon>Pentapetalae</taxon>
        <taxon>rosids</taxon>
        <taxon>Vitales</taxon>
        <taxon>Vitaceae</taxon>
        <taxon>Viteae</taxon>
        <taxon>Vitis</taxon>
    </lineage>
</organism>
<evidence type="ECO:0000256" key="2">
    <source>
        <dbReference type="SAM" id="MobiDB-lite"/>
    </source>
</evidence>
<accession>A0A438G857</accession>
<dbReference type="GO" id="GO:0003676">
    <property type="term" value="F:nucleic acid binding"/>
    <property type="evidence" value="ECO:0007669"/>
    <property type="project" value="InterPro"/>
</dbReference>
<dbReference type="PROSITE" id="PS50994">
    <property type="entry name" value="INTEGRASE"/>
    <property type="match status" value="1"/>
</dbReference>
<gene>
    <name evidence="4" type="primary">POLX_1204</name>
    <name evidence="4" type="ORF">CK203_064533</name>
</gene>
<feature type="region of interest" description="Disordered" evidence="2">
    <location>
        <begin position="327"/>
        <end position="380"/>
    </location>
</feature>
<protein>
    <submittedName>
        <fullName evidence="4">Retrovirus-related Pol polyprotein from transposon TNT 1-94</fullName>
    </submittedName>
</protein>
<dbReference type="SUPFAM" id="SSF53098">
    <property type="entry name" value="Ribonuclease H-like"/>
    <property type="match status" value="1"/>
</dbReference>
<dbReference type="InterPro" id="IPR054722">
    <property type="entry name" value="PolX-like_BBD"/>
</dbReference>
<keyword evidence="1" id="KW-0064">Aspartyl protease</keyword>
<dbReference type="PANTHER" id="PTHR11439">
    <property type="entry name" value="GAG-POL-RELATED RETROTRANSPOSON"/>
    <property type="match status" value="1"/>
</dbReference>
<keyword evidence="1" id="KW-0645">Protease</keyword>